<dbReference type="Pfam" id="PF10184">
    <property type="entry name" value="DUF2358"/>
    <property type="match status" value="1"/>
</dbReference>
<dbReference type="AlphaFoldDB" id="A0AAY4DJI2"/>
<dbReference type="RefSeq" id="XP_028820055.1">
    <property type="nucleotide sequence ID" value="XM_028964222.1"/>
</dbReference>
<reference evidence="1 2" key="1">
    <citation type="submission" date="2020-06" db="EMBL/GenBank/DDBJ databases">
        <authorList>
            <consortium name="Wellcome Sanger Institute Data Sharing"/>
        </authorList>
    </citation>
    <scope>NUCLEOTIDE SEQUENCE [LARGE SCALE GENOMIC DNA]</scope>
</reference>
<accession>A0AAY4DJI2</accession>
<dbReference type="Proteomes" id="UP000694580">
    <property type="component" value="Chromosome 20"/>
</dbReference>
<proteinExistence type="predicted"/>
<reference evidence="1" key="2">
    <citation type="submission" date="2025-08" db="UniProtKB">
        <authorList>
            <consortium name="Ensembl"/>
        </authorList>
    </citation>
    <scope>IDENTIFICATION</scope>
</reference>
<sequence length="399" mass="44312">MAVCRGGTVLWVGRVRGPGSRRQGWSLGQMIDVHVPGRWRTLSGASWTLSPPHALRYQSPRLPSLSHPFHHASRSRPAPPPAEDWEAAVSLCAVLRRGEPEDQRTLVDVPPCRQARIAEILAAASSGHLDLLLPLTTVDGRREDDISVPGGAGAGPERRRDVAVRERGSFRSLFESEGCPAPFASGSGFYCFHCPGTEPPAASGGLADGGPSEGDREGEEKLALMYERLRDELPSFFAKPHDYGMYSGDVEFINGILNTRTRGRVPYQLSLSLWRLCCLCYYAEARLEVLKLTRHPEDGTIRARWRVRGLPFHTLLLRFYRRDKSRLYRSYDAFSTFYLGSDGLIHCHRVEKVMQAQPPVVHRVTSLLAGALVALGVQEHRPALNLLPPLLSSLRQGRE</sequence>
<name>A0AAY4DJI2_9TELE</name>
<organism evidence="1 2">
    <name type="scientific">Denticeps clupeoides</name>
    <name type="common">denticle herring</name>
    <dbReference type="NCBI Taxonomy" id="299321"/>
    <lineage>
        <taxon>Eukaryota</taxon>
        <taxon>Metazoa</taxon>
        <taxon>Chordata</taxon>
        <taxon>Craniata</taxon>
        <taxon>Vertebrata</taxon>
        <taxon>Euteleostomi</taxon>
        <taxon>Actinopterygii</taxon>
        <taxon>Neopterygii</taxon>
        <taxon>Teleostei</taxon>
        <taxon>Clupei</taxon>
        <taxon>Clupeiformes</taxon>
        <taxon>Denticipitoidei</taxon>
        <taxon>Denticipitidae</taxon>
        <taxon>Denticeps</taxon>
    </lineage>
</organism>
<evidence type="ECO:0000313" key="1">
    <source>
        <dbReference type="Ensembl" id="ENSDCDP00010045702.1"/>
    </source>
</evidence>
<dbReference type="PANTHER" id="PTHR31094">
    <property type="entry name" value="RIKEN CDNA 2310061I04 GENE"/>
    <property type="match status" value="1"/>
</dbReference>
<keyword evidence="2" id="KW-1185">Reference proteome</keyword>
<protein>
    <submittedName>
        <fullName evidence="1">Uncharacterized protein</fullName>
    </submittedName>
</protein>
<evidence type="ECO:0000313" key="2">
    <source>
        <dbReference type="Proteomes" id="UP000694580"/>
    </source>
</evidence>
<dbReference type="GeneTree" id="ENSGT00390000008658"/>
<dbReference type="InterPro" id="IPR018790">
    <property type="entry name" value="DUF2358"/>
</dbReference>
<gene>
    <name evidence="1" type="primary">c20h6orf136</name>
</gene>
<dbReference type="PANTHER" id="PTHR31094:SF2">
    <property type="entry name" value="RIKEN CDNA 2310061I04 GENE"/>
    <property type="match status" value="1"/>
</dbReference>
<dbReference type="CTD" id="294231"/>
<reference evidence="1" key="3">
    <citation type="submission" date="2025-09" db="UniProtKB">
        <authorList>
            <consortium name="Ensembl"/>
        </authorList>
    </citation>
    <scope>IDENTIFICATION</scope>
</reference>
<dbReference type="GeneID" id="114770362"/>
<dbReference type="Ensembl" id="ENSDCDT00010055888.1">
    <property type="protein sequence ID" value="ENSDCDP00010045702.1"/>
    <property type="gene ID" value="ENSDCDG00010028102.1"/>
</dbReference>